<accession>F5XJB0</accession>
<organism evidence="2 3">
    <name type="scientific">Microlunatus phosphovorus (strain ATCC 700054 / DSM 10555 / JCM 9379 / NBRC 101784 / NCIMB 13414 / VKM Ac-1990 / NM-1)</name>
    <dbReference type="NCBI Taxonomy" id="1032480"/>
    <lineage>
        <taxon>Bacteria</taxon>
        <taxon>Bacillati</taxon>
        <taxon>Actinomycetota</taxon>
        <taxon>Actinomycetes</taxon>
        <taxon>Propionibacteriales</taxon>
        <taxon>Propionibacteriaceae</taxon>
        <taxon>Microlunatus</taxon>
    </lineage>
</organism>
<dbReference type="OrthoDB" id="5007962at2"/>
<evidence type="ECO:0000313" key="3">
    <source>
        <dbReference type="Proteomes" id="UP000007947"/>
    </source>
</evidence>
<dbReference type="EMBL" id="AP012204">
    <property type="protein sequence ID" value="BAK33436.1"/>
    <property type="molecule type" value="Genomic_DNA"/>
</dbReference>
<gene>
    <name evidence="2" type="ordered locus">MLP_04220</name>
</gene>
<feature type="transmembrane region" description="Helical" evidence="1">
    <location>
        <begin position="38"/>
        <end position="62"/>
    </location>
</feature>
<dbReference type="HOGENOM" id="CLU_130371_0_0_11"/>
<dbReference type="AlphaFoldDB" id="F5XJB0"/>
<feature type="transmembrane region" description="Helical" evidence="1">
    <location>
        <begin position="146"/>
        <end position="169"/>
    </location>
</feature>
<dbReference type="eggNOG" id="ENOG5033X6D">
    <property type="taxonomic scope" value="Bacteria"/>
</dbReference>
<feature type="transmembrane region" description="Helical" evidence="1">
    <location>
        <begin position="116"/>
        <end position="134"/>
    </location>
</feature>
<name>F5XJB0_MICPN</name>
<keyword evidence="1" id="KW-0812">Transmembrane</keyword>
<feature type="transmembrane region" description="Helical" evidence="1">
    <location>
        <begin position="86"/>
        <end position="109"/>
    </location>
</feature>
<dbReference type="RefSeq" id="WP_013861325.1">
    <property type="nucleotide sequence ID" value="NC_015635.1"/>
</dbReference>
<keyword evidence="1" id="KW-1133">Transmembrane helix</keyword>
<evidence type="ECO:0000313" key="2">
    <source>
        <dbReference type="EMBL" id="BAK33436.1"/>
    </source>
</evidence>
<evidence type="ECO:0000256" key="1">
    <source>
        <dbReference type="SAM" id="Phobius"/>
    </source>
</evidence>
<protein>
    <submittedName>
        <fullName evidence="2">Uncharacterized protein</fullName>
    </submittedName>
</protein>
<keyword evidence="3" id="KW-1185">Reference proteome</keyword>
<dbReference type="STRING" id="1032480.MLP_04220"/>
<keyword evidence="1" id="KW-0472">Membrane</keyword>
<proteinExistence type="predicted"/>
<dbReference type="Proteomes" id="UP000007947">
    <property type="component" value="Chromosome"/>
</dbReference>
<dbReference type="KEGG" id="mph:MLP_04220"/>
<reference evidence="2 3" key="1">
    <citation type="submission" date="2011-05" db="EMBL/GenBank/DDBJ databases">
        <title>Whole genome sequence of Microlunatus phosphovorus NM-1.</title>
        <authorList>
            <person name="Hosoyama A."/>
            <person name="Sasaki K."/>
            <person name="Harada T."/>
            <person name="Igarashi R."/>
            <person name="Kawakoshi A."/>
            <person name="Sasagawa M."/>
            <person name="Fukada J."/>
            <person name="Nakamura S."/>
            <person name="Katano Y."/>
            <person name="Hanada S."/>
            <person name="Kamagata Y."/>
            <person name="Nakamura N."/>
            <person name="Yamazaki S."/>
            <person name="Fujita N."/>
        </authorList>
    </citation>
    <scope>NUCLEOTIDE SEQUENCE [LARGE SCALE GENOMIC DNA]</scope>
    <source>
        <strain evidence="3">ATCC 700054 / DSM 10555 / JCM 9379 / NBRC 101784 / NCIMB 13414 / VKM Ac-1990 / NM-1</strain>
    </source>
</reference>
<sequence length="176" mass="18520">MTATQGKVPEKRPAFEPAAGLLKPTGYDPRMPRPAATVAGAALVLLRTLGGVIVLAGIAAGWDGLLAAVDSAVEVLTPGPDDRRTGLVLVVAVGSAVLLFEAMLAVLIFKGYNWPRVLVMLVATFDISTTFFAWSARGQDISVQNALFSVALDILVLLALSSRSAAAYARRNEQRS</sequence>